<feature type="compositionally biased region" description="Acidic residues" evidence="1">
    <location>
        <begin position="545"/>
        <end position="555"/>
    </location>
</feature>
<feature type="region of interest" description="Disordered" evidence="1">
    <location>
        <begin position="1"/>
        <end position="51"/>
    </location>
</feature>
<dbReference type="AlphaFoldDB" id="A0A9W9V4C4"/>
<keyword evidence="3" id="KW-1185">Reference proteome</keyword>
<evidence type="ECO:0000313" key="3">
    <source>
        <dbReference type="Proteomes" id="UP001147782"/>
    </source>
</evidence>
<reference evidence="2" key="2">
    <citation type="journal article" date="2023" name="IMA Fungus">
        <title>Comparative genomic study of the Penicillium genus elucidates a diverse pangenome and 15 lateral gene transfer events.</title>
        <authorList>
            <person name="Petersen C."/>
            <person name="Sorensen T."/>
            <person name="Nielsen M.R."/>
            <person name="Sondergaard T.E."/>
            <person name="Sorensen J.L."/>
            <person name="Fitzpatrick D.A."/>
            <person name="Frisvad J.C."/>
            <person name="Nielsen K.L."/>
        </authorList>
    </citation>
    <scope>NUCLEOTIDE SEQUENCE</scope>
    <source>
        <strain evidence="2">IBT 29864</strain>
    </source>
</reference>
<name>A0A9W9V4C4_9EURO</name>
<dbReference type="Proteomes" id="UP001147782">
    <property type="component" value="Unassembled WGS sequence"/>
</dbReference>
<evidence type="ECO:0000313" key="2">
    <source>
        <dbReference type="EMBL" id="KAJ5368247.1"/>
    </source>
</evidence>
<reference evidence="2" key="1">
    <citation type="submission" date="2022-11" db="EMBL/GenBank/DDBJ databases">
        <authorList>
            <person name="Petersen C."/>
        </authorList>
    </citation>
    <scope>NUCLEOTIDE SEQUENCE</scope>
    <source>
        <strain evidence="2">IBT 29864</strain>
    </source>
</reference>
<gene>
    <name evidence="2" type="ORF">N7496_008007</name>
</gene>
<comment type="caution">
    <text evidence="2">The sequence shown here is derived from an EMBL/GenBank/DDBJ whole genome shotgun (WGS) entry which is preliminary data.</text>
</comment>
<feature type="compositionally biased region" description="Basic and acidic residues" evidence="1">
    <location>
        <begin position="506"/>
        <end position="516"/>
    </location>
</feature>
<dbReference type="GeneID" id="81440105"/>
<feature type="region of interest" description="Disordered" evidence="1">
    <location>
        <begin position="496"/>
        <end position="555"/>
    </location>
</feature>
<organism evidence="2 3">
    <name type="scientific">Penicillium cataractarum</name>
    <dbReference type="NCBI Taxonomy" id="2100454"/>
    <lineage>
        <taxon>Eukaryota</taxon>
        <taxon>Fungi</taxon>
        <taxon>Dikarya</taxon>
        <taxon>Ascomycota</taxon>
        <taxon>Pezizomycotina</taxon>
        <taxon>Eurotiomycetes</taxon>
        <taxon>Eurotiomycetidae</taxon>
        <taxon>Eurotiales</taxon>
        <taxon>Aspergillaceae</taxon>
        <taxon>Penicillium</taxon>
    </lineage>
</organism>
<dbReference type="OrthoDB" id="4497018at2759"/>
<feature type="compositionally biased region" description="Polar residues" evidence="1">
    <location>
        <begin position="12"/>
        <end position="23"/>
    </location>
</feature>
<sequence length="555" mass="61707">MGAPRLARNGLPRSTQPSKLAQQPDSSEPEPSEPSLPEPNNKLKKTIPLDPNMSNPRLLVNRACIYERRLPGDAYITAHVARLQHGLYASEAVSDKDADHVDFLAISFVFHTPHTLEHRFKSATIKATIRGSHEISTSPKYPHGFPPGNPRFLMHAPHLIYGHVSPETMEWTFSLAGSLGVSEAPVSASIIPSGSTSARYQRYEMMRIQGSARTLKSPRGPQYDIEAGEVVWSLEENNLQRSGLPREFTFVMLVQKPTADSQLTLTLEVEPVIQALVGSYPNWLLSFGQYQPLPRRGVNFNTEVGQRFEPMDEARGFNFAALESSFDEYIAMPGRKFSRQIEYPVETPLPPNDNPNQAGYPQVIGNYNPNYPLYSTLNPLQQLHFNGMVLQNTMLQAQLNQLATTQPQAQRTVQALNTNTLDAHHNLDNTTISLLAGLRVSSPPAMTRVVAEGSDVEAYTSDTAALSRGEDARFKSYENIRASMLRTVHPEIRSEKFKASSNAEPMQRKGRVERSSSRPQVMRLKNQPLSSGLLSRLAEQRGVEEEGGGDVDVEE</sequence>
<evidence type="ECO:0000256" key="1">
    <source>
        <dbReference type="SAM" id="MobiDB-lite"/>
    </source>
</evidence>
<protein>
    <submittedName>
        <fullName evidence="2">Uncharacterized protein</fullName>
    </submittedName>
</protein>
<proteinExistence type="predicted"/>
<dbReference type="EMBL" id="JAPZBS010000007">
    <property type="protein sequence ID" value="KAJ5368247.1"/>
    <property type="molecule type" value="Genomic_DNA"/>
</dbReference>
<dbReference type="RefSeq" id="XP_056552989.1">
    <property type="nucleotide sequence ID" value="XM_056700926.1"/>
</dbReference>
<accession>A0A9W9V4C4</accession>